<feature type="transmembrane region" description="Helical" evidence="9">
    <location>
        <begin position="123"/>
        <end position="143"/>
    </location>
</feature>
<name>A0ABV2I8K6_9HYPH</name>
<feature type="transmembrane region" description="Helical" evidence="9">
    <location>
        <begin position="155"/>
        <end position="175"/>
    </location>
</feature>
<feature type="transmembrane region" description="Helical" evidence="9">
    <location>
        <begin position="216"/>
        <end position="238"/>
    </location>
</feature>
<feature type="transmembrane region" description="Helical" evidence="9">
    <location>
        <begin position="397"/>
        <end position="417"/>
    </location>
</feature>
<keyword evidence="12" id="KW-1185">Reference proteome</keyword>
<evidence type="ECO:0000256" key="3">
    <source>
        <dbReference type="ARBA" id="ARBA00022448"/>
    </source>
</evidence>
<dbReference type="HAMAP" id="MF_01465">
    <property type="entry name" value="SecY"/>
    <property type="match status" value="1"/>
</dbReference>
<comment type="function">
    <text evidence="9">The central subunit of the protein translocation channel SecYEG. Consists of two halves formed by TMs 1-5 and 6-10. These two domains form a lateral gate at the front which open onto the bilayer between TMs 2 and 7, and are clamped together by SecE at the back. The channel is closed by both a pore ring composed of hydrophobic SecY resides and a short helix (helix 2A) on the extracellular side of the membrane which forms a plug. The plug probably moves laterally to allow the channel to open. The ring and the pore may move independently.</text>
</comment>
<dbReference type="Pfam" id="PF00344">
    <property type="entry name" value="SecY"/>
    <property type="match status" value="1"/>
</dbReference>
<dbReference type="PIRSF" id="PIRSF004557">
    <property type="entry name" value="SecY"/>
    <property type="match status" value="1"/>
</dbReference>
<organism evidence="11 12">
    <name type="scientific">Martelella mangrovi</name>
    <dbReference type="NCBI Taxonomy" id="1397477"/>
    <lineage>
        <taxon>Bacteria</taxon>
        <taxon>Pseudomonadati</taxon>
        <taxon>Pseudomonadota</taxon>
        <taxon>Alphaproteobacteria</taxon>
        <taxon>Hyphomicrobiales</taxon>
        <taxon>Aurantimonadaceae</taxon>
        <taxon>Martelella</taxon>
    </lineage>
</organism>
<keyword evidence="4 9" id="KW-0812">Transmembrane</keyword>
<keyword evidence="3 9" id="KW-0813">Transport</keyword>
<feature type="transmembrane region" description="Helical" evidence="9">
    <location>
        <begin position="315"/>
        <end position="337"/>
    </location>
</feature>
<sequence length="445" mass="47738">MASAAEQLASNLNFSTFAKATDLKKRIWFTLLALLVYRLGTHIPLPGINLDAYAQAFQGQSEGILGMFNMFSGGAVQRMAIFALGIMPYISASIIVQLMTAVVPSLEALKKEGEQGRKIINQYTRYGTVVLATAQAYGIAIGLQSGNNLVNNPGWFFILSTVVTLVGGTMFLMWLGEQITSRGIGNGISLIIFSGIVAGLPAAVGNMLELSRVGSISAFVAVGILVVVIAVFALIVFVERAQRRLLIQYPKRQVGNRMFQGDTSHLPLKLNTSGVIPAIFASSLLLLPATLAGFSSSELPGWATSIITALGHGQALYMVAYGALIAFFAFFYTAIVFNPKETADNLKRHGGYIPGIRPGERTAEYIDYVLTRITVVGAIYLVFVCILPEILVARTGVSLALGGTSLLIIVSVTLDTVSQIQGHLIAQQYEGLIKKSKLRGGKRGR</sequence>
<accession>A0ABV2I8K6</accession>
<evidence type="ECO:0000256" key="4">
    <source>
        <dbReference type="ARBA" id="ARBA00022692"/>
    </source>
</evidence>
<keyword evidence="6 9" id="KW-1133">Transmembrane helix</keyword>
<evidence type="ECO:0000256" key="9">
    <source>
        <dbReference type="HAMAP-Rule" id="MF_01465"/>
    </source>
</evidence>
<dbReference type="InterPro" id="IPR026593">
    <property type="entry name" value="SecY"/>
</dbReference>
<dbReference type="NCBIfam" id="TIGR00967">
    <property type="entry name" value="3a0501s007"/>
    <property type="match status" value="1"/>
</dbReference>
<dbReference type="EMBL" id="JBEPLY010000003">
    <property type="protein sequence ID" value="MET3599099.1"/>
    <property type="molecule type" value="Genomic_DNA"/>
</dbReference>
<dbReference type="InterPro" id="IPR030659">
    <property type="entry name" value="SecY_CS"/>
</dbReference>
<evidence type="ECO:0000256" key="1">
    <source>
        <dbReference type="ARBA" id="ARBA00004141"/>
    </source>
</evidence>
<proteinExistence type="inferred from homology"/>
<feature type="transmembrane region" description="Helical" evidence="9">
    <location>
        <begin position="27"/>
        <end position="45"/>
    </location>
</feature>
<keyword evidence="7 9" id="KW-0811">Translocation</keyword>
<feature type="transmembrane region" description="Helical" evidence="9">
    <location>
        <begin position="369"/>
        <end position="391"/>
    </location>
</feature>
<dbReference type="SUPFAM" id="SSF103491">
    <property type="entry name" value="Preprotein translocase SecY subunit"/>
    <property type="match status" value="1"/>
</dbReference>
<dbReference type="InterPro" id="IPR023201">
    <property type="entry name" value="SecY_dom_sf"/>
</dbReference>
<gene>
    <name evidence="9" type="primary">secY</name>
    <name evidence="11" type="ORF">ABID12_001030</name>
</gene>
<reference evidence="11 12" key="1">
    <citation type="submission" date="2024-06" db="EMBL/GenBank/DDBJ databases">
        <title>Genomic Encyclopedia of Type Strains, Phase IV (KMG-IV): sequencing the most valuable type-strain genomes for metagenomic binning, comparative biology and taxonomic classification.</title>
        <authorList>
            <person name="Goeker M."/>
        </authorList>
    </citation>
    <scope>NUCLEOTIDE SEQUENCE [LARGE SCALE GENOMIC DNA]</scope>
    <source>
        <strain evidence="11 12">DSM 28102</strain>
    </source>
</reference>
<evidence type="ECO:0000256" key="7">
    <source>
        <dbReference type="ARBA" id="ARBA00023010"/>
    </source>
</evidence>
<keyword evidence="8 9" id="KW-0472">Membrane</keyword>
<dbReference type="PANTHER" id="PTHR10906">
    <property type="entry name" value="SECY/SEC61-ALPHA FAMILY MEMBER"/>
    <property type="match status" value="1"/>
</dbReference>
<keyword evidence="9" id="KW-1003">Cell membrane</keyword>
<keyword evidence="5 9" id="KW-0653">Protein transport</keyword>
<dbReference type="InterPro" id="IPR002208">
    <property type="entry name" value="SecY/SEC61-alpha"/>
</dbReference>
<comment type="subcellular location">
    <subcellularLocation>
        <location evidence="9">Cell membrane</location>
        <topology evidence="9">Multi-pass membrane protein</topology>
    </subcellularLocation>
    <subcellularLocation>
        <location evidence="1">Membrane</location>
        <topology evidence="1">Multi-pass membrane protein</topology>
    </subcellularLocation>
</comment>
<evidence type="ECO:0000313" key="11">
    <source>
        <dbReference type="EMBL" id="MET3599099.1"/>
    </source>
</evidence>
<dbReference type="Gene3D" id="1.10.3370.10">
    <property type="entry name" value="SecY subunit domain"/>
    <property type="match status" value="1"/>
</dbReference>
<comment type="similarity">
    <text evidence="2 9 10">Belongs to the SecY/SEC61-alpha family.</text>
</comment>
<feature type="transmembrane region" description="Helical" evidence="9">
    <location>
        <begin position="275"/>
        <end position="295"/>
    </location>
</feature>
<comment type="caution">
    <text evidence="11">The sequence shown here is derived from an EMBL/GenBank/DDBJ whole genome shotgun (WGS) entry which is preliminary data.</text>
</comment>
<dbReference type="Proteomes" id="UP001549164">
    <property type="component" value="Unassembled WGS sequence"/>
</dbReference>
<protein>
    <recommendedName>
        <fullName evidence="9">Protein translocase subunit SecY</fullName>
    </recommendedName>
</protein>
<dbReference type="PROSITE" id="PS00756">
    <property type="entry name" value="SECY_2"/>
    <property type="match status" value="1"/>
</dbReference>
<feature type="transmembrane region" description="Helical" evidence="9">
    <location>
        <begin position="79"/>
        <end position="103"/>
    </location>
</feature>
<evidence type="ECO:0000256" key="5">
    <source>
        <dbReference type="ARBA" id="ARBA00022927"/>
    </source>
</evidence>
<evidence type="ECO:0000256" key="6">
    <source>
        <dbReference type="ARBA" id="ARBA00022989"/>
    </source>
</evidence>
<evidence type="ECO:0000256" key="10">
    <source>
        <dbReference type="RuleBase" id="RU004349"/>
    </source>
</evidence>
<dbReference type="PRINTS" id="PR00303">
    <property type="entry name" value="SECYTRNLCASE"/>
</dbReference>
<feature type="transmembrane region" description="Helical" evidence="9">
    <location>
        <begin position="187"/>
        <end position="204"/>
    </location>
</feature>
<dbReference type="RefSeq" id="WP_106313068.1">
    <property type="nucleotide sequence ID" value="NZ_JBEPLY010000003.1"/>
</dbReference>
<evidence type="ECO:0000256" key="8">
    <source>
        <dbReference type="ARBA" id="ARBA00023136"/>
    </source>
</evidence>
<comment type="subunit">
    <text evidence="9">Component of the Sec protein translocase complex. Heterotrimer consisting of SecY, SecE and SecG subunits. The heterotrimers can form oligomers, although 1 heterotrimer is thought to be able to translocate proteins. Interacts with the ribosome. Interacts with SecDF, and other proteins may be involved. Interacts with SecA.</text>
</comment>
<evidence type="ECO:0000256" key="2">
    <source>
        <dbReference type="ARBA" id="ARBA00005751"/>
    </source>
</evidence>
<evidence type="ECO:0000313" key="12">
    <source>
        <dbReference type="Proteomes" id="UP001549164"/>
    </source>
</evidence>